<dbReference type="KEGG" id="age:AA314_01854"/>
<name>A0AAC8Q367_9BACT</name>
<dbReference type="Proteomes" id="UP000035579">
    <property type="component" value="Chromosome"/>
</dbReference>
<feature type="region of interest" description="Disordered" evidence="1">
    <location>
        <begin position="166"/>
        <end position="188"/>
    </location>
</feature>
<feature type="transmembrane region" description="Helical" evidence="2">
    <location>
        <begin position="133"/>
        <end position="154"/>
    </location>
</feature>
<keyword evidence="2" id="KW-1133">Transmembrane helix</keyword>
<evidence type="ECO:0000256" key="2">
    <source>
        <dbReference type="SAM" id="Phobius"/>
    </source>
</evidence>
<evidence type="ECO:0000256" key="1">
    <source>
        <dbReference type="SAM" id="MobiDB-lite"/>
    </source>
</evidence>
<keyword evidence="2" id="KW-0472">Membrane</keyword>
<keyword evidence="2" id="KW-0812">Transmembrane</keyword>
<dbReference type="AlphaFoldDB" id="A0AAC8Q367"/>
<reference evidence="4 6" key="2">
    <citation type="submission" date="2018-08" db="EMBL/GenBank/DDBJ databases">
        <title>Genomic Encyclopedia of Archaeal and Bacterial Type Strains, Phase II (KMG-II): from individual species to whole genera.</title>
        <authorList>
            <person name="Goeker M."/>
        </authorList>
    </citation>
    <scope>NUCLEOTIDE SEQUENCE [LARGE SCALE GENOMIC DNA]</scope>
    <source>
        <strain evidence="4 6">DSM 2261</strain>
    </source>
</reference>
<evidence type="ECO:0000313" key="4">
    <source>
        <dbReference type="EMBL" id="REG33072.1"/>
    </source>
</evidence>
<dbReference type="Proteomes" id="UP000256345">
    <property type="component" value="Unassembled WGS sequence"/>
</dbReference>
<keyword evidence="6" id="KW-1185">Reference proteome</keyword>
<evidence type="ECO:0000313" key="6">
    <source>
        <dbReference type="Proteomes" id="UP000256345"/>
    </source>
</evidence>
<proteinExistence type="predicted"/>
<reference evidence="3 5" key="1">
    <citation type="submission" date="2015-05" db="EMBL/GenBank/DDBJ databases">
        <title>Genome assembly of Archangium gephyra DSM 2261.</title>
        <authorList>
            <person name="Sharma G."/>
            <person name="Subramanian S."/>
        </authorList>
    </citation>
    <scope>NUCLEOTIDE SEQUENCE [LARGE SCALE GENOMIC DNA]</scope>
    <source>
        <strain evidence="3 5">DSM 2261</strain>
    </source>
</reference>
<protein>
    <submittedName>
        <fullName evidence="3">Uncharacterized protein</fullName>
    </submittedName>
</protein>
<sequence length="188" mass="21331">MASNEAESSGNGGQRRVAGYLGSLAFHISYVTPIFWFVELLQNQLYWKLTGEPGWTYPLSPYHWFSFESVGLWAGSVAIIWCLNFFWFLRRDVGLVKRMVIAGTVCWAGEWLAGFVADRVLGHPLQIWTNAPLVYIKFSALFFWWWDVLLYELLTVDMARLGRPATATPEPDGRAEPLRGSSSSSSVR</sequence>
<feature type="transmembrane region" description="Helical" evidence="2">
    <location>
        <begin position="17"/>
        <end position="38"/>
    </location>
</feature>
<evidence type="ECO:0000313" key="5">
    <source>
        <dbReference type="Proteomes" id="UP000035579"/>
    </source>
</evidence>
<feature type="transmembrane region" description="Helical" evidence="2">
    <location>
        <begin position="70"/>
        <end position="89"/>
    </location>
</feature>
<gene>
    <name evidence="3" type="ORF">AA314_01854</name>
    <name evidence="4" type="ORF">ATI61_104362</name>
</gene>
<dbReference type="RefSeq" id="WP_053066236.1">
    <property type="nucleotide sequence ID" value="NZ_CP011509.1"/>
</dbReference>
<evidence type="ECO:0000313" key="3">
    <source>
        <dbReference type="EMBL" id="AKJ00228.1"/>
    </source>
</evidence>
<dbReference type="EMBL" id="QUMU01000004">
    <property type="protein sequence ID" value="REG33072.1"/>
    <property type="molecule type" value="Genomic_DNA"/>
</dbReference>
<accession>A0AAC8Q367</accession>
<feature type="transmembrane region" description="Helical" evidence="2">
    <location>
        <begin position="101"/>
        <end position="121"/>
    </location>
</feature>
<organism evidence="3 5">
    <name type="scientific">Archangium gephyra</name>
    <dbReference type="NCBI Taxonomy" id="48"/>
    <lineage>
        <taxon>Bacteria</taxon>
        <taxon>Pseudomonadati</taxon>
        <taxon>Myxococcota</taxon>
        <taxon>Myxococcia</taxon>
        <taxon>Myxococcales</taxon>
        <taxon>Cystobacterineae</taxon>
        <taxon>Archangiaceae</taxon>
        <taxon>Archangium</taxon>
    </lineage>
</organism>
<dbReference type="EMBL" id="CP011509">
    <property type="protein sequence ID" value="AKJ00228.1"/>
    <property type="molecule type" value="Genomic_DNA"/>
</dbReference>